<dbReference type="AlphaFoldDB" id="E3GX84"/>
<dbReference type="InterPro" id="IPR012349">
    <property type="entry name" value="Split_barrel_FMN-bd"/>
</dbReference>
<dbReference type="STRING" id="523846.Mfer_1293"/>
<evidence type="ECO:0000313" key="7">
    <source>
        <dbReference type="Proteomes" id="UP000002315"/>
    </source>
</evidence>
<evidence type="ECO:0000256" key="4">
    <source>
        <dbReference type="ARBA" id="ARBA00038054"/>
    </source>
</evidence>
<dbReference type="PANTHER" id="PTHR33798:SF5">
    <property type="entry name" value="FLAVIN REDUCTASE LIKE DOMAIN-CONTAINING PROTEIN"/>
    <property type="match status" value="1"/>
</dbReference>
<dbReference type="GO" id="GO:0010181">
    <property type="term" value="F:FMN binding"/>
    <property type="evidence" value="ECO:0007669"/>
    <property type="project" value="InterPro"/>
</dbReference>
<evidence type="ECO:0000256" key="1">
    <source>
        <dbReference type="ARBA" id="ARBA00001917"/>
    </source>
</evidence>
<evidence type="ECO:0000313" key="6">
    <source>
        <dbReference type="EMBL" id="ADP78079.1"/>
    </source>
</evidence>
<evidence type="ECO:0000256" key="2">
    <source>
        <dbReference type="ARBA" id="ARBA00022630"/>
    </source>
</evidence>
<evidence type="ECO:0000256" key="3">
    <source>
        <dbReference type="ARBA" id="ARBA00022643"/>
    </source>
</evidence>
<dbReference type="PANTHER" id="PTHR33798">
    <property type="entry name" value="FLAVOPROTEIN OXYGENASE"/>
    <property type="match status" value="1"/>
</dbReference>
<reference evidence="6 7" key="1">
    <citation type="journal article" date="2010" name="Stand. Genomic Sci.">
        <title>Complete genome sequence of Methanothermus fervidus type strain (V24S).</title>
        <authorList>
            <person name="Anderson I."/>
            <person name="Djao O.D."/>
            <person name="Misra M."/>
            <person name="Chertkov O."/>
            <person name="Nolan M."/>
            <person name="Lucas S."/>
            <person name="Lapidus A."/>
            <person name="Del Rio T.G."/>
            <person name="Tice H."/>
            <person name="Cheng J.F."/>
            <person name="Tapia R."/>
            <person name="Han C."/>
            <person name="Goodwin L."/>
            <person name="Pitluck S."/>
            <person name="Liolios K."/>
            <person name="Ivanova N."/>
            <person name="Mavromatis K."/>
            <person name="Mikhailova N."/>
            <person name="Pati A."/>
            <person name="Brambilla E."/>
            <person name="Chen A."/>
            <person name="Palaniappan K."/>
            <person name="Land M."/>
            <person name="Hauser L."/>
            <person name="Chang Y.J."/>
            <person name="Jeffries C.D."/>
            <person name="Sikorski J."/>
            <person name="Spring S."/>
            <person name="Rohde M."/>
            <person name="Eichinger K."/>
            <person name="Huber H."/>
            <person name="Wirth R."/>
            <person name="Goker M."/>
            <person name="Detter J.C."/>
            <person name="Woyke T."/>
            <person name="Bristow J."/>
            <person name="Eisen J.A."/>
            <person name="Markowitz V."/>
            <person name="Hugenholtz P."/>
            <person name="Klenk H.P."/>
            <person name="Kyrpides N.C."/>
        </authorList>
    </citation>
    <scope>NUCLEOTIDE SEQUENCE [LARGE SCALE GENOMIC DNA]</scope>
    <source>
        <strain evidence="7">ATCC 43054 / DSM 2088 / JCM 10308 / V24 S</strain>
    </source>
</reference>
<dbReference type="KEGG" id="mfv:Mfer_1293"/>
<dbReference type="EMBL" id="CP002278">
    <property type="protein sequence ID" value="ADP78079.1"/>
    <property type="molecule type" value="Genomic_DNA"/>
</dbReference>
<accession>E3GX84</accession>
<dbReference type="SUPFAM" id="SSF50475">
    <property type="entry name" value="FMN-binding split barrel"/>
    <property type="match status" value="1"/>
</dbReference>
<comment type="cofactor">
    <cofactor evidence="1">
        <name>FMN</name>
        <dbReference type="ChEBI" id="CHEBI:58210"/>
    </cofactor>
</comment>
<dbReference type="InterPro" id="IPR002563">
    <property type="entry name" value="Flavin_Rdtase-like_dom"/>
</dbReference>
<keyword evidence="7" id="KW-1185">Reference proteome</keyword>
<dbReference type="Gene3D" id="2.30.110.10">
    <property type="entry name" value="Electron Transport, Fmn-binding Protein, Chain A"/>
    <property type="match status" value="1"/>
</dbReference>
<dbReference type="OrthoDB" id="8522at2157"/>
<evidence type="ECO:0000259" key="5">
    <source>
        <dbReference type="SMART" id="SM00903"/>
    </source>
</evidence>
<dbReference type="Pfam" id="PF01613">
    <property type="entry name" value="Flavin_Reduct"/>
    <property type="match status" value="1"/>
</dbReference>
<dbReference type="SMART" id="SM00903">
    <property type="entry name" value="Flavin_Reduct"/>
    <property type="match status" value="1"/>
</dbReference>
<dbReference type="Proteomes" id="UP000002315">
    <property type="component" value="Chromosome"/>
</dbReference>
<proteinExistence type="inferred from homology"/>
<gene>
    <name evidence="6" type="ordered locus">Mfer_1293</name>
</gene>
<keyword evidence="2" id="KW-0285">Flavoprotein</keyword>
<dbReference type="HOGENOM" id="CLU_059021_5_3_2"/>
<protein>
    <submittedName>
        <fullName evidence="6">Flavin reductase domain protein FMN-binding protein</fullName>
    </submittedName>
</protein>
<feature type="domain" description="Flavin reductase like" evidence="5">
    <location>
        <begin position="13"/>
        <end position="150"/>
    </location>
</feature>
<organism evidence="6 7">
    <name type="scientific">Methanothermus fervidus (strain ATCC 43054 / DSM 2088 / JCM 10308 / V24 S)</name>
    <dbReference type="NCBI Taxonomy" id="523846"/>
    <lineage>
        <taxon>Archaea</taxon>
        <taxon>Methanobacteriati</taxon>
        <taxon>Methanobacteriota</taxon>
        <taxon>Methanomada group</taxon>
        <taxon>Methanobacteria</taxon>
        <taxon>Methanobacteriales</taxon>
        <taxon>Methanothermaceae</taxon>
        <taxon>Methanothermus</taxon>
    </lineage>
</organism>
<keyword evidence="3" id="KW-0288">FMN</keyword>
<sequence>MKEISLNLAYKLLAPRPTVIVTTISKDGIVNAAPFSFTMPISMDPPIVAFASVPEHDTTKNIKETKEFVMNLVHEDIIEMMWITAKKFPRDVNELEKANLTEIKSKVVSPPKIKESFGHLECKAIKIEEIGDHCLIVGKVVNATVKKNCIKDELLNVEKIKPVLHVGGKKFVIGDHVRFIHDI</sequence>
<comment type="similarity">
    <text evidence="4">Belongs to the flavoredoxin family.</text>
</comment>
<name>E3GX84_METFV</name>